<reference evidence="3" key="1">
    <citation type="submission" date="2021-01" db="EMBL/GenBank/DDBJ databases">
        <title>Caligus Genome Assembly.</title>
        <authorList>
            <person name="Gallardo-Escarate C."/>
        </authorList>
    </citation>
    <scope>NUCLEOTIDE SEQUENCE [LARGE SCALE GENOMIC DNA]</scope>
</reference>
<dbReference type="Proteomes" id="UP000595437">
    <property type="component" value="Chromosome 16"/>
</dbReference>
<keyword evidence="3" id="KW-1185">Reference proteome</keyword>
<accession>A0A7T8GS49</accession>
<feature type="non-terminal residue" evidence="2">
    <location>
        <position position="69"/>
    </location>
</feature>
<evidence type="ECO:0008006" key="4">
    <source>
        <dbReference type="Google" id="ProtNLM"/>
    </source>
</evidence>
<name>A0A7T8GS49_CALRO</name>
<feature type="signal peptide" evidence="1">
    <location>
        <begin position="1"/>
        <end position="26"/>
    </location>
</feature>
<dbReference type="OrthoDB" id="7763192at2759"/>
<proteinExistence type="predicted"/>
<feature type="non-terminal residue" evidence="2">
    <location>
        <position position="1"/>
    </location>
</feature>
<keyword evidence="1" id="KW-0732">Signal</keyword>
<evidence type="ECO:0000313" key="2">
    <source>
        <dbReference type="EMBL" id="QQP36787.1"/>
    </source>
</evidence>
<feature type="chain" id="PRO_5031436935" description="Reverse transcriptase domain-containing protein" evidence="1">
    <location>
        <begin position="27"/>
        <end position="69"/>
    </location>
</feature>
<evidence type="ECO:0000313" key="3">
    <source>
        <dbReference type="Proteomes" id="UP000595437"/>
    </source>
</evidence>
<protein>
    <recommendedName>
        <fullName evidence="4">Reverse transcriptase domain-containing protein</fullName>
    </recommendedName>
</protein>
<sequence>FGVHQGSILGPLLYLTIVADMPACLGIHDEDNSGYVDETCIWAVANDLTTIGRLLTEGQKCSIVLRRGM</sequence>
<organism evidence="2 3">
    <name type="scientific">Caligus rogercresseyi</name>
    <name type="common">Sea louse</name>
    <dbReference type="NCBI Taxonomy" id="217165"/>
    <lineage>
        <taxon>Eukaryota</taxon>
        <taxon>Metazoa</taxon>
        <taxon>Ecdysozoa</taxon>
        <taxon>Arthropoda</taxon>
        <taxon>Crustacea</taxon>
        <taxon>Multicrustacea</taxon>
        <taxon>Hexanauplia</taxon>
        <taxon>Copepoda</taxon>
        <taxon>Siphonostomatoida</taxon>
        <taxon>Caligidae</taxon>
        <taxon>Caligus</taxon>
    </lineage>
</organism>
<evidence type="ECO:0000256" key="1">
    <source>
        <dbReference type="SAM" id="SignalP"/>
    </source>
</evidence>
<dbReference type="EMBL" id="CP045905">
    <property type="protein sequence ID" value="QQP36787.1"/>
    <property type="molecule type" value="Genomic_DNA"/>
</dbReference>
<dbReference type="AlphaFoldDB" id="A0A7T8GS49"/>
<gene>
    <name evidence="2" type="ORF">FKW44_021985</name>
</gene>